<feature type="compositionally biased region" description="Low complexity" evidence="1">
    <location>
        <begin position="75"/>
        <end position="88"/>
    </location>
</feature>
<dbReference type="EMBL" id="JAEHOD010000001">
    <property type="protein sequence ID" value="KAG2454520.1"/>
    <property type="molecule type" value="Genomic_DNA"/>
</dbReference>
<sequence length="126" mass="13746">MSAFARSVTRCSVASTRSSLRRTTVQPVKALFGKSSDAERKKEEQWEAQQALLAERRAKKERLMQTFNRKEAKGAKAAPEPASKAAPAPKRPAREEVVVEVEEEEPARPTGGNPLSGLLGGLFGKK</sequence>
<reference evidence="2" key="1">
    <citation type="journal article" date="2020" name="bioRxiv">
        <title>Comparative genomics of Chlamydomonas.</title>
        <authorList>
            <person name="Craig R.J."/>
            <person name="Hasan A.R."/>
            <person name="Ness R.W."/>
            <person name="Keightley P.D."/>
        </authorList>
    </citation>
    <scope>NUCLEOTIDE SEQUENCE</scope>
    <source>
        <strain evidence="2">CCAP 11/173</strain>
    </source>
</reference>
<comment type="caution">
    <text evidence="2">The sequence shown here is derived from an EMBL/GenBank/DDBJ whole genome shotgun (WGS) entry which is preliminary data.</text>
</comment>
<dbReference type="AlphaFoldDB" id="A0A836BDC2"/>
<dbReference type="OrthoDB" id="547062at2759"/>
<gene>
    <name evidence="2" type="ORF">HYH02_000367</name>
</gene>
<feature type="region of interest" description="Disordered" evidence="1">
    <location>
        <begin position="67"/>
        <end position="126"/>
    </location>
</feature>
<proteinExistence type="predicted"/>
<evidence type="ECO:0000313" key="3">
    <source>
        <dbReference type="Proteomes" id="UP000613740"/>
    </source>
</evidence>
<evidence type="ECO:0000256" key="1">
    <source>
        <dbReference type="SAM" id="MobiDB-lite"/>
    </source>
</evidence>
<organism evidence="2 3">
    <name type="scientific">Chlamydomonas schloesseri</name>
    <dbReference type="NCBI Taxonomy" id="2026947"/>
    <lineage>
        <taxon>Eukaryota</taxon>
        <taxon>Viridiplantae</taxon>
        <taxon>Chlorophyta</taxon>
        <taxon>core chlorophytes</taxon>
        <taxon>Chlorophyceae</taxon>
        <taxon>CS clade</taxon>
        <taxon>Chlamydomonadales</taxon>
        <taxon>Chlamydomonadaceae</taxon>
        <taxon>Chlamydomonas</taxon>
    </lineage>
</organism>
<dbReference type="Proteomes" id="UP000613740">
    <property type="component" value="Unassembled WGS sequence"/>
</dbReference>
<evidence type="ECO:0000313" key="2">
    <source>
        <dbReference type="EMBL" id="KAG2454520.1"/>
    </source>
</evidence>
<feature type="region of interest" description="Disordered" evidence="1">
    <location>
        <begin position="1"/>
        <end position="23"/>
    </location>
</feature>
<protein>
    <submittedName>
        <fullName evidence="2">Uncharacterized protein</fullName>
    </submittedName>
</protein>
<feature type="compositionally biased region" description="Polar residues" evidence="1">
    <location>
        <begin position="9"/>
        <end position="23"/>
    </location>
</feature>
<accession>A0A836BDC2</accession>
<keyword evidence="3" id="KW-1185">Reference proteome</keyword>
<name>A0A836BDC2_9CHLO</name>